<sequence>MESFQYTVKVSVWEMLTTFRKSKCQSHCRLLDCRRPALSCSPLDRVGVNSLINNMAAAVHRLLSVKHRGKLVDLIISCTVGIDLGSVESALWCTGLVFN</sequence>
<organism evidence="1 2">
    <name type="scientific">Elysia crispata</name>
    <name type="common">lettuce slug</name>
    <dbReference type="NCBI Taxonomy" id="231223"/>
    <lineage>
        <taxon>Eukaryota</taxon>
        <taxon>Metazoa</taxon>
        <taxon>Spiralia</taxon>
        <taxon>Lophotrochozoa</taxon>
        <taxon>Mollusca</taxon>
        <taxon>Gastropoda</taxon>
        <taxon>Heterobranchia</taxon>
        <taxon>Euthyneura</taxon>
        <taxon>Panpulmonata</taxon>
        <taxon>Sacoglossa</taxon>
        <taxon>Placobranchoidea</taxon>
        <taxon>Plakobranchidae</taxon>
        <taxon>Elysia</taxon>
    </lineage>
</organism>
<dbReference type="Proteomes" id="UP001283361">
    <property type="component" value="Unassembled WGS sequence"/>
</dbReference>
<dbReference type="AlphaFoldDB" id="A0AAE1A5S0"/>
<evidence type="ECO:0000313" key="2">
    <source>
        <dbReference type="Proteomes" id="UP001283361"/>
    </source>
</evidence>
<reference evidence="1" key="1">
    <citation type="journal article" date="2023" name="G3 (Bethesda)">
        <title>A reference genome for the long-term kleptoplast-retaining sea slug Elysia crispata morphotype clarki.</title>
        <authorList>
            <person name="Eastman K.E."/>
            <person name="Pendleton A.L."/>
            <person name="Shaikh M.A."/>
            <person name="Suttiyut T."/>
            <person name="Ogas R."/>
            <person name="Tomko P."/>
            <person name="Gavelis G."/>
            <person name="Widhalm J.R."/>
            <person name="Wisecaver J.H."/>
        </authorList>
    </citation>
    <scope>NUCLEOTIDE SEQUENCE</scope>
    <source>
        <strain evidence="1">ECLA1</strain>
    </source>
</reference>
<protein>
    <submittedName>
        <fullName evidence="1">Uncharacterized protein</fullName>
    </submittedName>
</protein>
<name>A0AAE1A5S0_9GAST</name>
<evidence type="ECO:0000313" key="1">
    <source>
        <dbReference type="EMBL" id="KAK3781473.1"/>
    </source>
</evidence>
<proteinExistence type="predicted"/>
<keyword evidence="2" id="KW-1185">Reference proteome</keyword>
<accession>A0AAE1A5S0</accession>
<comment type="caution">
    <text evidence="1">The sequence shown here is derived from an EMBL/GenBank/DDBJ whole genome shotgun (WGS) entry which is preliminary data.</text>
</comment>
<dbReference type="EMBL" id="JAWDGP010002624">
    <property type="protein sequence ID" value="KAK3781473.1"/>
    <property type="molecule type" value="Genomic_DNA"/>
</dbReference>
<gene>
    <name evidence="1" type="ORF">RRG08_019098</name>
</gene>